<dbReference type="AlphaFoldDB" id="A0A5N5I2L3"/>
<dbReference type="PANTHER" id="PTHR47074:SF79">
    <property type="entry name" value="PUTATIVE-RELATED"/>
    <property type="match status" value="1"/>
</dbReference>
<evidence type="ECO:0000259" key="1">
    <source>
        <dbReference type="Pfam" id="PF13456"/>
    </source>
</evidence>
<sequence>MNAWRICKDIVPTKSNLVKRRITFDFLSVLCGSVGELGVHILCDYPFATCVWSFSPLGRLPCGPSFSSACNCDPLTSWFLTPSPGGKTSNLPPLLLQLLFFPHVPSLLFAQALAVREGKVLPRRLPGGFHNIVIENDSLQITQSLRSSSSDLSPISLNIEDSRELSMGITGVCFTHIKHQANEVAHRLARFSLSSSSPSMGFEEPTDFILDVLFANCNSEQ</sequence>
<evidence type="ECO:0000313" key="3">
    <source>
        <dbReference type="Proteomes" id="UP000327157"/>
    </source>
</evidence>
<dbReference type="InterPro" id="IPR052929">
    <property type="entry name" value="RNase_H-like_EbsB-rel"/>
</dbReference>
<gene>
    <name evidence="2" type="ORF">D8674_040217</name>
</gene>
<organism evidence="2 3">
    <name type="scientific">Pyrus ussuriensis x Pyrus communis</name>
    <dbReference type="NCBI Taxonomy" id="2448454"/>
    <lineage>
        <taxon>Eukaryota</taxon>
        <taxon>Viridiplantae</taxon>
        <taxon>Streptophyta</taxon>
        <taxon>Embryophyta</taxon>
        <taxon>Tracheophyta</taxon>
        <taxon>Spermatophyta</taxon>
        <taxon>Magnoliopsida</taxon>
        <taxon>eudicotyledons</taxon>
        <taxon>Gunneridae</taxon>
        <taxon>Pentapetalae</taxon>
        <taxon>rosids</taxon>
        <taxon>fabids</taxon>
        <taxon>Rosales</taxon>
        <taxon>Rosaceae</taxon>
        <taxon>Amygdaloideae</taxon>
        <taxon>Maleae</taxon>
        <taxon>Pyrus</taxon>
    </lineage>
</organism>
<dbReference type="EMBL" id="SMOL01000097">
    <property type="protein sequence ID" value="KAB2634089.1"/>
    <property type="molecule type" value="Genomic_DNA"/>
</dbReference>
<keyword evidence="3" id="KW-1185">Reference proteome</keyword>
<accession>A0A5N5I2L3</accession>
<proteinExistence type="predicted"/>
<protein>
    <recommendedName>
        <fullName evidence="1">RNase H type-1 domain-containing protein</fullName>
    </recommendedName>
</protein>
<dbReference type="GO" id="GO:0004523">
    <property type="term" value="F:RNA-DNA hybrid ribonuclease activity"/>
    <property type="evidence" value="ECO:0007669"/>
    <property type="project" value="InterPro"/>
</dbReference>
<dbReference type="PANTHER" id="PTHR47074">
    <property type="entry name" value="BNAC02G40300D PROTEIN"/>
    <property type="match status" value="1"/>
</dbReference>
<reference evidence="2 3" key="2">
    <citation type="submission" date="2019-11" db="EMBL/GenBank/DDBJ databases">
        <title>A de novo genome assembly of a pear dwarfing rootstock.</title>
        <authorList>
            <person name="Wang F."/>
            <person name="Wang J."/>
            <person name="Li S."/>
            <person name="Zhang Y."/>
            <person name="Fang M."/>
            <person name="Ma L."/>
            <person name="Zhao Y."/>
            <person name="Jiang S."/>
        </authorList>
    </citation>
    <scope>NUCLEOTIDE SEQUENCE [LARGE SCALE GENOMIC DNA]</scope>
    <source>
        <strain evidence="2">S2</strain>
        <tissue evidence="2">Leaf</tissue>
    </source>
</reference>
<dbReference type="InterPro" id="IPR002156">
    <property type="entry name" value="RNaseH_domain"/>
</dbReference>
<name>A0A5N5I2L3_9ROSA</name>
<dbReference type="Pfam" id="PF13456">
    <property type="entry name" value="RVT_3"/>
    <property type="match status" value="1"/>
</dbReference>
<dbReference type="GO" id="GO:0003676">
    <property type="term" value="F:nucleic acid binding"/>
    <property type="evidence" value="ECO:0007669"/>
    <property type="project" value="InterPro"/>
</dbReference>
<comment type="caution">
    <text evidence="2">The sequence shown here is derived from an EMBL/GenBank/DDBJ whole genome shotgun (WGS) entry which is preliminary data.</text>
</comment>
<evidence type="ECO:0000313" key="2">
    <source>
        <dbReference type="EMBL" id="KAB2634089.1"/>
    </source>
</evidence>
<dbReference type="OrthoDB" id="1906820at2759"/>
<dbReference type="Proteomes" id="UP000327157">
    <property type="component" value="Unassembled WGS sequence"/>
</dbReference>
<reference evidence="2 3" key="1">
    <citation type="submission" date="2019-09" db="EMBL/GenBank/DDBJ databases">
        <authorList>
            <person name="Ou C."/>
        </authorList>
    </citation>
    <scope>NUCLEOTIDE SEQUENCE [LARGE SCALE GENOMIC DNA]</scope>
    <source>
        <strain evidence="2">S2</strain>
        <tissue evidence="2">Leaf</tissue>
    </source>
</reference>
<feature type="domain" description="RNase H type-1" evidence="1">
    <location>
        <begin position="127"/>
        <end position="191"/>
    </location>
</feature>